<keyword evidence="1" id="KW-0812">Transmembrane</keyword>
<evidence type="ECO:0000313" key="5">
    <source>
        <dbReference type="EMBL" id="MBS3061732.1"/>
    </source>
</evidence>
<dbReference type="Gene3D" id="2.170.16.10">
    <property type="entry name" value="Hedgehog/Intein (Hint) domain"/>
    <property type="match status" value="2"/>
</dbReference>
<dbReference type="InterPro" id="IPR028992">
    <property type="entry name" value="Hedgehog/Intein_dom"/>
</dbReference>
<dbReference type="EMBL" id="JAGVWC010000010">
    <property type="protein sequence ID" value="MBS3061732.1"/>
    <property type="molecule type" value="Genomic_DNA"/>
</dbReference>
<dbReference type="CDD" id="cd00081">
    <property type="entry name" value="Hint"/>
    <property type="match status" value="2"/>
</dbReference>
<dbReference type="NCBIfam" id="TIGR01443">
    <property type="entry name" value="intein_Cterm"/>
    <property type="match status" value="2"/>
</dbReference>
<dbReference type="SUPFAM" id="SSF51294">
    <property type="entry name" value="Hedgehog/intein (Hint) domain"/>
    <property type="match status" value="2"/>
</dbReference>
<gene>
    <name evidence="5" type="ORF">J4215_04075</name>
</gene>
<feature type="domain" description="Tim44-like" evidence="4">
    <location>
        <begin position="468"/>
        <end position="619"/>
    </location>
</feature>
<dbReference type="InterPro" id="IPR003587">
    <property type="entry name" value="Hint_dom_N"/>
</dbReference>
<feature type="domain" description="Hint" evidence="3">
    <location>
        <begin position="161"/>
        <end position="253"/>
    </location>
</feature>
<feature type="domain" description="Hint" evidence="2">
    <location>
        <begin position="255"/>
        <end position="301"/>
    </location>
</feature>
<protein>
    <submittedName>
        <fullName evidence="5">TIM44-like domain-containing protein</fullName>
    </submittedName>
</protein>
<dbReference type="PANTHER" id="PTHR41542">
    <property type="entry name" value="BLL5807 PROTEIN"/>
    <property type="match status" value="1"/>
</dbReference>
<organism evidence="5 6">
    <name type="scientific">Candidatus Iainarchaeum sp</name>
    <dbReference type="NCBI Taxonomy" id="3101447"/>
    <lineage>
        <taxon>Archaea</taxon>
        <taxon>Candidatus Iainarchaeota</taxon>
        <taxon>Candidatus Iainarchaeia</taxon>
        <taxon>Candidatus Iainarchaeales</taxon>
        <taxon>Candidatus Iainarchaeaceae</taxon>
        <taxon>Candidatus Iainarchaeum</taxon>
    </lineage>
</organism>
<dbReference type="SMART" id="SM00978">
    <property type="entry name" value="Tim44"/>
    <property type="match status" value="2"/>
</dbReference>
<accession>A0A8T4L749</accession>
<dbReference type="SMART" id="SM00306">
    <property type="entry name" value="HintN"/>
    <property type="match status" value="2"/>
</dbReference>
<dbReference type="Pfam" id="PF07591">
    <property type="entry name" value="PT-HINT"/>
    <property type="match status" value="1"/>
</dbReference>
<dbReference type="GO" id="GO:0016539">
    <property type="term" value="P:intein-mediated protein splicing"/>
    <property type="evidence" value="ECO:0007669"/>
    <property type="project" value="InterPro"/>
</dbReference>
<evidence type="ECO:0000259" key="4">
    <source>
        <dbReference type="SMART" id="SM00978"/>
    </source>
</evidence>
<dbReference type="InterPro" id="IPR007379">
    <property type="entry name" value="Tim44-like_dom"/>
</dbReference>
<dbReference type="InterPro" id="IPR006141">
    <property type="entry name" value="Intein_N"/>
</dbReference>
<feature type="transmembrane region" description="Helical" evidence="1">
    <location>
        <begin position="403"/>
        <end position="429"/>
    </location>
</feature>
<name>A0A8T4L749_9ARCH</name>
<proteinExistence type="predicted"/>
<evidence type="ECO:0000259" key="3">
    <source>
        <dbReference type="SMART" id="SM00306"/>
    </source>
</evidence>
<dbReference type="InterPro" id="IPR036844">
    <property type="entry name" value="Hint_dom_sf"/>
</dbReference>
<comment type="caution">
    <text evidence="5">The sequence shown here is derived from an EMBL/GenBank/DDBJ whole genome shotgun (WGS) entry which is preliminary data.</text>
</comment>
<dbReference type="InterPro" id="IPR030934">
    <property type="entry name" value="Intein_C"/>
</dbReference>
<feature type="domain" description="Hint" evidence="3">
    <location>
        <begin position="23"/>
        <end position="115"/>
    </location>
</feature>
<dbReference type="InterPro" id="IPR003586">
    <property type="entry name" value="Hint_dom_C"/>
</dbReference>
<keyword evidence="1" id="KW-0472">Membrane</keyword>
<keyword evidence="1" id="KW-1133">Transmembrane helix</keyword>
<dbReference type="Gene3D" id="3.10.450.240">
    <property type="match status" value="2"/>
</dbReference>
<dbReference type="Proteomes" id="UP000675968">
    <property type="component" value="Unassembled WGS sequence"/>
</dbReference>
<dbReference type="Pfam" id="PF13403">
    <property type="entry name" value="Hint_2"/>
    <property type="match status" value="1"/>
</dbReference>
<dbReference type="PANTHER" id="PTHR41542:SF1">
    <property type="entry name" value="BLL5807 PROTEIN"/>
    <property type="match status" value="1"/>
</dbReference>
<dbReference type="SMART" id="SM00305">
    <property type="entry name" value="HintC"/>
    <property type="match status" value="2"/>
</dbReference>
<dbReference type="PROSITE" id="PS50817">
    <property type="entry name" value="INTEIN_N_TER"/>
    <property type="match status" value="2"/>
</dbReference>
<dbReference type="InterPro" id="IPR032710">
    <property type="entry name" value="NTF2-like_dom_sf"/>
</dbReference>
<dbReference type="SUPFAM" id="SSF54427">
    <property type="entry name" value="NTF2-like"/>
    <property type="match status" value="2"/>
</dbReference>
<feature type="domain" description="Hint" evidence="2">
    <location>
        <begin position="116"/>
        <end position="162"/>
    </location>
</feature>
<dbReference type="AlphaFoldDB" id="A0A8T4L749"/>
<reference evidence="5" key="2">
    <citation type="submission" date="2021-05" db="EMBL/GenBank/DDBJ databases">
        <title>Protein family content uncovers lineage relationships and bacterial pathway maintenance mechanisms in DPANN archaea.</title>
        <authorList>
            <person name="Castelle C.J."/>
            <person name="Meheust R."/>
            <person name="Jaffe A.L."/>
            <person name="Seitz K."/>
            <person name="Gong X."/>
            <person name="Baker B.J."/>
            <person name="Banfield J.F."/>
        </authorList>
    </citation>
    <scope>NUCLEOTIDE SEQUENCE</scope>
    <source>
        <strain evidence="5">RIFCSPLOWO2_01_FULL_AR10_48_17</strain>
    </source>
</reference>
<dbReference type="Pfam" id="PF04280">
    <property type="entry name" value="Tim44"/>
    <property type="match status" value="2"/>
</dbReference>
<evidence type="ECO:0000259" key="2">
    <source>
        <dbReference type="SMART" id="SM00305"/>
    </source>
</evidence>
<reference evidence="5" key="1">
    <citation type="submission" date="2021-03" db="EMBL/GenBank/DDBJ databases">
        <authorList>
            <person name="Jaffe A."/>
        </authorList>
    </citation>
    <scope>NUCLEOTIDE SEQUENCE</scope>
    <source>
        <strain evidence="5">RIFCSPLOWO2_01_FULL_AR10_48_17</strain>
    </source>
</reference>
<evidence type="ECO:0000256" key="1">
    <source>
        <dbReference type="SAM" id="Phobius"/>
    </source>
</evidence>
<feature type="domain" description="Tim44-like" evidence="4">
    <location>
        <begin position="682"/>
        <end position="826"/>
    </location>
</feature>
<sequence>MRRFFAAVFFLLLFSSAFSRGGGGCFLEGTWIDTPQGPVPIESLLVGDTVLGFDQNGAQWVQVQNVFSVERDAFFSIKTGLGSVLVTGEHPFLVANGLFREARSFSPDDNVMMLENNRLVSKKIESVEKYQKKVKAFNLEVSQNHLFVANHFVVHNKGGGGGCFLGQTTVKTSFGLKSIADIKVGDEVVSFDENGSLVSSSVTDVYRVVRDRFLHLEAGDFWVDVTPEHPFWTLAGYRVAESLAVGDEVIVFSDNGDLLPVRLTRIDVVPASVIAYNLSVNEPNTFLANGFAVHNKGGGGGSSGGSSRSSGPPDNMAYFDCKKSDQNKTCCEKKSGSYLPFLTASSVIPTPEYPFCSCISGGQVVSSDSENPNIIVDSCYCTNDAAFSNKASIPECPMSLGELLLMGFFLVFFFGVWGIVIIMVFSAIVKSGFRFLSGDRNAFSGFLGEWSSTIALSKPKINAKAAKVSALLSYLASVSTVWNESEMVNRSKTVFLKLQECWEKRDYSEMRPLLSQSLFVSHVSQLEAMKVRHEINRLEELRLLDQKIVWVKSLKSSMGDAGKRFSDQFTVWVQAECRDTIVDDRTGKKIRGDMGIGRFEEFWTFIRVSDQWLLNAIDQPEEGASFVSKENVVENATPDMLKRIYEKSGKSAKMDVSISETREQTGFEAVGIADIKSKGGKVHRLLNFLSQTDAMWNEDFMREQARLGFVLLNTGIETRNLSTAKDFVSSDLFGKVSEKVSELASKNQMEQKRNLAVRNVEIVLVQNKNDRSKDSFTAWVSGQAQHVVVDVATGRILSGDSFVRDFDEYWSFVRSNEKWVADRIERGFLAAKAIGSENLDEDASKEMMDWYYSKDRA</sequence>
<evidence type="ECO:0000313" key="6">
    <source>
        <dbReference type="Proteomes" id="UP000675968"/>
    </source>
</evidence>